<evidence type="ECO:0000256" key="2">
    <source>
        <dbReference type="ARBA" id="ARBA00022803"/>
    </source>
</evidence>
<comment type="caution">
    <text evidence="5">The sequence shown here is derived from an EMBL/GenBank/DDBJ whole genome shotgun (WGS) entry which is preliminary data.</text>
</comment>
<evidence type="ECO:0000256" key="3">
    <source>
        <dbReference type="PROSITE-ProRule" id="PRU00339"/>
    </source>
</evidence>
<keyword evidence="2 3" id="KW-0802">TPR repeat</keyword>
<dbReference type="PROSITE" id="PS50293">
    <property type="entry name" value="TPR_REGION"/>
    <property type="match status" value="1"/>
</dbReference>
<keyword evidence="1" id="KW-0677">Repeat</keyword>
<evidence type="ECO:0000313" key="5">
    <source>
        <dbReference type="EMBL" id="KAK9827318.1"/>
    </source>
</evidence>
<keyword evidence="6" id="KW-1185">Reference proteome</keyword>
<evidence type="ECO:0000256" key="1">
    <source>
        <dbReference type="ARBA" id="ARBA00022737"/>
    </source>
</evidence>
<gene>
    <name evidence="5" type="ORF">WJX81_003977</name>
</gene>
<evidence type="ECO:0000313" key="6">
    <source>
        <dbReference type="Proteomes" id="UP001445335"/>
    </source>
</evidence>
<feature type="region of interest" description="Disordered" evidence="4">
    <location>
        <begin position="240"/>
        <end position="270"/>
    </location>
</feature>
<dbReference type="InterPro" id="IPR011990">
    <property type="entry name" value="TPR-like_helical_dom_sf"/>
</dbReference>
<dbReference type="GO" id="GO:0051879">
    <property type="term" value="F:Hsp90 protein binding"/>
    <property type="evidence" value="ECO:0007669"/>
    <property type="project" value="TreeGrafter"/>
</dbReference>
<feature type="repeat" description="TPR" evidence="3">
    <location>
        <begin position="350"/>
        <end position="383"/>
    </location>
</feature>
<reference evidence="5 6" key="1">
    <citation type="journal article" date="2024" name="Nat. Commun.">
        <title>Phylogenomics reveals the evolutionary origins of lichenization in chlorophyte algae.</title>
        <authorList>
            <person name="Puginier C."/>
            <person name="Libourel C."/>
            <person name="Otte J."/>
            <person name="Skaloud P."/>
            <person name="Haon M."/>
            <person name="Grisel S."/>
            <person name="Petersen M."/>
            <person name="Berrin J.G."/>
            <person name="Delaux P.M."/>
            <person name="Dal Grande F."/>
            <person name="Keller J."/>
        </authorList>
    </citation>
    <scope>NUCLEOTIDE SEQUENCE [LARGE SCALE GENOMIC DNA]</scope>
    <source>
        <strain evidence="5 6">SAG 245.80</strain>
    </source>
</reference>
<accession>A0AAW1R1G3</accession>
<feature type="compositionally biased region" description="Gly residues" evidence="4">
    <location>
        <begin position="246"/>
        <end position="264"/>
    </location>
</feature>
<feature type="repeat" description="TPR" evidence="3">
    <location>
        <begin position="418"/>
        <end position="451"/>
    </location>
</feature>
<dbReference type="AlphaFoldDB" id="A0AAW1R1G3"/>
<dbReference type="Gene3D" id="1.25.40.10">
    <property type="entry name" value="Tetratricopeptide repeat domain"/>
    <property type="match status" value="1"/>
</dbReference>
<name>A0AAW1R1G3_9CHLO</name>
<dbReference type="Pfam" id="PF07719">
    <property type="entry name" value="TPR_2"/>
    <property type="match status" value="1"/>
</dbReference>
<feature type="compositionally biased region" description="Acidic residues" evidence="4">
    <location>
        <begin position="312"/>
        <end position="321"/>
    </location>
</feature>
<proteinExistence type="predicted"/>
<dbReference type="GO" id="GO:0031390">
    <property type="term" value="C:Ctf18 RFC-like complex"/>
    <property type="evidence" value="ECO:0007669"/>
    <property type="project" value="InterPro"/>
</dbReference>
<feature type="region of interest" description="Disordered" evidence="4">
    <location>
        <begin position="302"/>
        <end position="321"/>
    </location>
</feature>
<dbReference type="PANTHER" id="PTHR22904">
    <property type="entry name" value="TPR REPEAT CONTAINING PROTEIN"/>
    <property type="match status" value="1"/>
</dbReference>
<dbReference type="GO" id="GO:0007064">
    <property type="term" value="P:mitotic sister chromatid cohesion"/>
    <property type="evidence" value="ECO:0007669"/>
    <property type="project" value="InterPro"/>
</dbReference>
<dbReference type="SUPFAM" id="SSF48452">
    <property type="entry name" value="TPR-like"/>
    <property type="match status" value="1"/>
</dbReference>
<dbReference type="InterPro" id="IPR013105">
    <property type="entry name" value="TPR_2"/>
</dbReference>
<feature type="region of interest" description="Disordered" evidence="4">
    <location>
        <begin position="466"/>
        <end position="514"/>
    </location>
</feature>
<feature type="compositionally biased region" description="Basic and acidic residues" evidence="4">
    <location>
        <begin position="481"/>
        <end position="492"/>
    </location>
</feature>
<dbReference type="InterPro" id="IPR019128">
    <property type="entry name" value="Dcc1"/>
</dbReference>
<dbReference type="EMBL" id="JALJOU010000059">
    <property type="protein sequence ID" value="KAK9827318.1"/>
    <property type="molecule type" value="Genomic_DNA"/>
</dbReference>
<evidence type="ECO:0000256" key="4">
    <source>
        <dbReference type="SAM" id="MobiDB-lite"/>
    </source>
</evidence>
<dbReference type="InterPro" id="IPR019734">
    <property type="entry name" value="TPR_rpt"/>
</dbReference>
<sequence>MGSGSGCSVSLSTDLRQDLRLLEVDEGFLSDICRSGAVFKGPVDGIATLCTETRTYSLKSVETTNSLLLLNDTEVLRTHGGGAELKVCAMAGAHLEVAQARPRLTNLDAVMQATLYTGEEPLAPSMRSGRAVAGEAVSLLQQDGIDARLVRHCLACFGSPVGAAGVDVWALEPGKVCQQLAVQLLQEQGTWPLTAFMQRWCEAAPEGMEPSVDMLRGVALVDGDNLVHFPVSVLPSGAADRDSFAGGRGAGRGGGGMSGGGEAGGGKRDSNLTYIRQVPKFLQSHAHLLGKKGGDEPALAELASKRPRDSNDSEDDGDDDKEALQRAVAENPSLGQQYPELASVVAKGEAAAEKERGNAAFAAKRYEDAAASFTKCIALHPTNEVYFSNRAAALTLLRRHAEALADGKRAVALKPQWAKGWARVAAAHAGLAEHEEAREAYERALELEPDDQALQEARHKADVAARKAAEERRHRFKRPHERAAARGIEAKSQRTTPGHRAAAVKLSFYDDDGG</sequence>
<organism evidence="5 6">
    <name type="scientific">Elliptochloris bilobata</name>
    <dbReference type="NCBI Taxonomy" id="381761"/>
    <lineage>
        <taxon>Eukaryota</taxon>
        <taxon>Viridiplantae</taxon>
        <taxon>Chlorophyta</taxon>
        <taxon>core chlorophytes</taxon>
        <taxon>Trebouxiophyceae</taxon>
        <taxon>Trebouxiophyceae incertae sedis</taxon>
        <taxon>Elliptochloris clade</taxon>
        <taxon>Elliptochloris</taxon>
    </lineage>
</organism>
<dbReference type="Proteomes" id="UP001445335">
    <property type="component" value="Unassembled WGS sequence"/>
</dbReference>
<dbReference type="Pfam" id="PF09724">
    <property type="entry name" value="Dcc1"/>
    <property type="match status" value="2"/>
</dbReference>
<dbReference type="SMART" id="SM00028">
    <property type="entry name" value="TPR"/>
    <property type="match status" value="3"/>
</dbReference>
<protein>
    <submittedName>
        <fullName evidence="5">Uncharacterized protein</fullName>
    </submittedName>
</protein>
<dbReference type="PROSITE" id="PS50005">
    <property type="entry name" value="TPR"/>
    <property type="match status" value="2"/>
</dbReference>
<dbReference type="PANTHER" id="PTHR22904:SF533">
    <property type="entry name" value="HSP70-HSP90 ORGANIZING PROTEIN 3"/>
    <property type="match status" value="1"/>
</dbReference>